<dbReference type="OrthoDB" id="9800814at2"/>
<sequence length="384" mass="44036">MHKVSLPLGMRDEFGIQVSKKHQIEQSLEIFLQQHEFMRIDTPILEYQEVFADYDLRQQRAYRLLDNNEVVVLRPDLTLPIARFLATNNFSLPRKLYYIGERFKIAKSLSGKYNQMTQAGVELVGYPSLKAELECFMIINCLSRKFLQGKVRIELGNARFADAILNSLTDDTQLKQEIKNQLYKKNIPKYQQLISLFALNDQTDFLKEWPRLFGSASTVLRKISSFKLPVKAQQIITELTQVSQWVQKLPEQSVLLDLSVAPPQSYYTGITFKGFSDDISDYLFSGGRYDHLLENFQKKGEPAVGMGIDLELLTKTAELNVSVSKADILFFEPEQLNEVVKICQKITNLTLCLEDNLQDAKKSAATRNVKLFCIDKKGELKIVN</sequence>
<evidence type="ECO:0000256" key="2">
    <source>
        <dbReference type="ARBA" id="ARBA00004667"/>
    </source>
</evidence>
<dbReference type="InterPro" id="IPR004516">
    <property type="entry name" value="HisRS/HisZ"/>
</dbReference>
<evidence type="ECO:0000256" key="1">
    <source>
        <dbReference type="ARBA" id="ARBA00004496"/>
    </source>
</evidence>
<evidence type="ECO:0000256" key="10">
    <source>
        <dbReference type="PIRSR" id="PIRSR001549-1"/>
    </source>
</evidence>
<evidence type="ECO:0000259" key="11">
    <source>
        <dbReference type="Pfam" id="PF13393"/>
    </source>
</evidence>
<dbReference type="GO" id="GO:0006427">
    <property type="term" value="P:histidyl-tRNA aminoacylation"/>
    <property type="evidence" value="ECO:0007669"/>
    <property type="project" value="TreeGrafter"/>
</dbReference>
<dbReference type="UniPathway" id="UPA00031">
    <property type="reaction ID" value="UER00006"/>
</dbReference>
<evidence type="ECO:0000256" key="5">
    <source>
        <dbReference type="ARBA" id="ARBA00022490"/>
    </source>
</evidence>
<feature type="binding site" evidence="10">
    <location>
        <position position="118"/>
    </location>
    <ligand>
        <name>L-histidine</name>
        <dbReference type="ChEBI" id="CHEBI:57595"/>
    </ligand>
</feature>
<dbReference type="STRING" id="1423777.FD46_GL000120"/>
<dbReference type="CDD" id="cd00773">
    <property type="entry name" value="HisRS-like_core"/>
    <property type="match status" value="1"/>
</dbReference>
<feature type="binding site" evidence="10">
    <location>
        <position position="122"/>
    </location>
    <ligand>
        <name>L-histidine</name>
        <dbReference type="ChEBI" id="CHEBI:57595"/>
    </ligand>
</feature>
<dbReference type="InterPro" id="IPR045864">
    <property type="entry name" value="aa-tRNA-synth_II/BPL/LPL"/>
</dbReference>
<keyword evidence="13" id="KW-1185">Reference proteome</keyword>
<dbReference type="AlphaFoldDB" id="A0A0R1M7P7"/>
<comment type="subunit">
    <text evidence="9">Heteromultimer composed of HisG and HisZ subunits.</text>
</comment>
<evidence type="ECO:0000313" key="12">
    <source>
        <dbReference type="EMBL" id="KRL03953.1"/>
    </source>
</evidence>
<evidence type="ECO:0000256" key="7">
    <source>
        <dbReference type="ARBA" id="ARBA00023102"/>
    </source>
</evidence>
<reference evidence="12 13" key="1">
    <citation type="journal article" date="2015" name="Genome Announc.">
        <title>Expanding the biotechnology potential of lactobacilli through comparative genomics of 213 strains and associated genera.</title>
        <authorList>
            <person name="Sun Z."/>
            <person name="Harris H.M."/>
            <person name="McCann A."/>
            <person name="Guo C."/>
            <person name="Argimon S."/>
            <person name="Zhang W."/>
            <person name="Yang X."/>
            <person name="Jeffery I.B."/>
            <person name="Cooney J.C."/>
            <person name="Kagawa T.F."/>
            <person name="Liu W."/>
            <person name="Song Y."/>
            <person name="Salvetti E."/>
            <person name="Wrobel A."/>
            <person name="Rasinkangas P."/>
            <person name="Parkhill J."/>
            <person name="Rea M.C."/>
            <person name="O'Sullivan O."/>
            <person name="Ritari J."/>
            <person name="Douillard F.P."/>
            <person name="Paul Ross R."/>
            <person name="Yang R."/>
            <person name="Briner A.E."/>
            <person name="Felis G.E."/>
            <person name="de Vos W.M."/>
            <person name="Barrangou R."/>
            <person name="Klaenhammer T.R."/>
            <person name="Caufield P.W."/>
            <person name="Cui Y."/>
            <person name="Zhang H."/>
            <person name="O'Toole P.W."/>
        </authorList>
    </citation>
    <scope>NUCLEOTIDE SEQUENCE [LARGE SCALE GENOMIC DNA]</scope>
    <source>
        <strain evidence="12 13">DSM 19972</strain>
    </source>
</reference>
<keyword evidence="5 9" id="KW-0963">Cytoplasm</keyword>
<dbReference type="Gene3D" id="3.30.930.10">
    <property type="entry name" value="Bira Bifunctional Protein, Domain 2"/>
    <property type="match status" value="1"/>
</dbReference>
<dbReference type="InterPro" id="IPR004517">
    <property type="entry name" value="HisZ"/>
</dbReference>
<dbReference type="GO" id="GO:0004821">
    <property type="term" value="F:histidine-tRNA ligase activity"/>
    <property type="evidence" value="ECO:0007669"/>
    <property type="project" value="TreeGrafter"/>
</dbReference>
<dbReference type="Pfam" id="PF13393">
    <property type="entry name" value="tRNA-synt_His"/>
    <property type="match status" value="1"/>
</dbReference>
<proteinExistence type="inferred from homology"/>
<dbReference type="Proteomes" id="UP000051686">
    <property type="component" value="Unassembled WGS sequence"/>
</dbReference>
<comment type="miscellaneous">
    <text evidence="9">This function is generally fulfilled by the C-terminal part of HisG, which is missing in some bacteria such as this one.</text>
</comment>
<dbReference type="GO" id="GO:0005737">
    <property type="term" value="C:cytoplasm"/>
    <property type="evidence" value="ECO:0007669"/>
    <property type="project" value="UniProtKB-SubCell"/>
</dbReference>
<keyword evidence="12" id="KW-0436">Ligase</keyword>
<protein>
    <recommendedName>
        <fullName evidence="4 9">ATP phosphoribosyltransferase regulatory subunit</fullName>
    </recommendedName>
</protein>
<comment type="subcellular location">
    <subcellularLocation>
        <location evidence="1 9">Cytoplasm</location>
    </subcellularLocation>
</comment>
<accession>A0A0R1M7P7</accession>
<evidence type="ECO:0000256" key="8">
    <source>
        <dbReference type="ARBA" id="ARBA00025246"/>
    </source>
</evidence>
<dbReference type="GO" id="GO:0140096">
    <property type="term" value="F:catalytic activity, acting on a protein"/>
    <property type="evidence" value="ECO:0007669"/>
    <property type="project" value="UniProtKB-ARBA"/>
</dbReference>
<dbReference type="InterPro" id="IPR041715">
    <property type="entry name" value="HisRS-like_core"/>
</dbReference>
<dbReference type="GO" id="GO:0016740">
    <property type="term" value="F:transferase activity"/>
    <property type="evidence" value="ECO:0007669"/>
    <property type="project" value="UniProtKB-ARBA"/>
</dbReference>
<dbReference type="SUPFAM" id="SSF55681">
    <property type="entry name" value="Class II aaRS and biotin synthetases"/>
    <property type="match status" value="1"/>
</dbReference>
<dbReference type="PANTHER" id="PTHR43707">
    <property type="entry name" value="HISTIDYL-TRNA SYNTHETASE"/>
    <property type="match status" value="1"/>
</dbReference>
<feature type="binding site" evidence="10">
    <location>
        <begin position="76"/>
        <end position="78"/>
    </location>
    <ligand>
        <name>L-histidine</name>
        <dbReference type="ChEBI" id="CHEBI:57595"/>
    </ligand>
</feature>
<comment type="pathway">
    <text evidence="2 9">Amino-acid biosynthesis; L-histidine biosynthesis; L-histidine from 5-phospho-alpha-D-ribose 1-diphosphate: step 1/9.</text>
</comment>
<dbReference type="PATRIC" id="fig|1423777.3.peg.125"/>
<name>A0A0R1M7P7_9LACO</name>
<evidence type="ECO:0000256" key="4">
    <source>
        <dbReference type="ARBA" id="ARBA00020397"/>
    </source>
</evidence>
<keyword evidence="7 9" id="KW-0368">Histidine biosynthesis</keyword>
<evidence type="ECO:0000256" key="3">
    <source>
        <dbReference type="ARBA" id="ARBA00005539"/>
    </source>
</evidence>
<dbReference type="PANTHER" id="PTHR43707:SF6">
    <property type="entry name" value="ATP PHOSPHORIBOSYLTRANSFERASE REGULATORY SUBUNIT"/>
    <property type="match status" value="1"/>
</dbReference>
<dbReference type="GO" id="GO:0000105">
    <property type="term" value="P:L-histidine biosynthetic process"/>
    <property type="evidence" value="ECO:0007669"/>
    <property type="project" value="UniProtKB-UniRule"/>
</dbReference>
<evidence type="ECO:0000313" key="13">
    <source>
        <dbReference type="Proteomes" id="UP000051686"/>
    </source>
</evidence>
<comment type="caution">
    <text evidence="12">The sequence shown here is derived from an EMBL/GenBank/DDBJ whole genome shotgun (WGS) entry which is preliminary data.</text>
</comment>
<comment type="similarity">
    <text evidence="3 9">Belongs to the class-II aminoacyl-tRNA synthetase family. HisZ subfamily.</text>
</comment>
<evidence type="ECO:0000256" key="9">
    <source>
        <dbReference type="HAMAP-Rule" id="MF_00125"/>
    </source>
</evidence>
<feature type="domain" description="Class II Histidinyl-tRNA synthetase (HisRS)-like catalytic core" evidence="11">
    <location>
        <begin position="11"/>
        <end position="311"/>
    </location>
</feature>
<comment type="function">
    <text evidence="8 9">Required for the first step of histidine biosynthesis. May allow the feedback regulation of ATP phosphoribosyltransferase activity by histidine.</text>
</comment>
<feature type="binding site" evidence="10">
    <location>
        <begin position="266"/>
        <end position="267"/>
    </location>
    <ligand>
        <name>L-histidine</name>
        <dbReference type="ChEBI" id="CHEBI:57595"/>
    </ligand>
</feature>
<keyword evidence="6 9" id="KW-0028">Amino-acid biosynthesis</keyword>
<evidence type="ECO:0000256" key="6">
    <source>
        <dbReference type="ARBA" id="ARBA00022605"/>
    </source>
</evidence>
<dbReference type="HAMAP" id="MF_00125">
    <property type="entry name" value="HisZ"/>
    <property type="match status" value="1"/>
</dbReference>
<organism evidence="12 13">
    <name type="scientific">Liquorilactobacillus oeni DSM 19972</name>
    <dbReference type="NCBI Taxonomy" id="1423777"/>
    <lineage>
        <taxon>Bacteria</taxon>
        <taxon>Bacillati</taxon>
        <taxon>Bacillota</taxon>
        <taxon>Bacilli</taxon>
        <taxon>Lactobacillales</taxon>
        <taxon>Lactobacillaceae</taxon>
        <taxon>Liquorilactobacillus</taxon>
    </lineage>
</organism>
<gene>
    <name evidence="9" type="primary">hisZ</name>
    <name evidence="12" type="ORF">FD46_GL000120</name>
</gene>
<dbReference type="PIRSF" id="PIRSF001549">
    <property type="entry name" value="His-tRNA_synth"/>
    <property type="match status" value="1"/>
</dbReference>
<dbReference type="EMBL" id="AZEH01000042">
    <property type="protein sequence ID" value="KRL03953.1"/>
    <property type="molecule type" value="Genomic_DNA"/>
</dbReference>
<dbReference type="RefSeq" id="WP_057896991.1">
    <property type="nucleotide sequence ID" value="NZ_AZEH01000042.1"/>
</dbReference>